<gene>
    <name evidence="1" type="ORF">MM415A01866_0002</name>
    <name evidence="2" type="ORF">MM415B02635_0022</name>
</gene>
<evidence type="ECO:0000313" key="2">
    <source>
        <dbReference type="EMBL" id="QJA88983.1"/>
    </source>
</evidence>
<evidence type="ECO:0000313" key="1">
    <source>
        <dbReference type="EMBL" id="QJA75116.1"/>
    </source>
</evidence>
<accession>A0A6M3L395</accession>
<protein>
    <submittedName>
        <fullName evidence="2">Uncharacterized protein</fullName>
    </submittedName>
</protein>
<organism evidence="2">
    <name type="scientific">viral metagenome</name>
    <dbReference type="NCBI Taxonomy" id="1070528"/>
    <lineage>
        <taxon>unclassified sequences</taxon>
        <taxon>metagenomes</taxon>
        <taxon>organismal metagenomes</taxon>
    </lineage>
</organism>
<proteinExistence type="predicted"/>
<dbReference type="EMBL" id="MT142142">
    <property type="protein sequence ID" value="QJA75116.1"/>
    <property type="molecule type" value="Genomic_DNA"/>
</dbReference>
<sequence length="49" mass="5843">MNCSNHQFYLSDVKTINGRQYFVHSCWHCDQKRVTLIIKKDSNVQAQTR</sequence>
<dbReference type="EMBL" id="MT142815">
    <property type="protein sequence ID" value="QJA88983.1"/>
    <property type="molecule type" value="Genomic_DNA"/>
</dbReference>
<reference evidence="2" key="1">
    <citation type="submission" date="2020-03" db="EMBL/GenBank/DDBJ databases">
        <title>The deep terrestrial virosphere.</title>
        <authorList>
            <person name="Holmfeldt K."/>
            <person name="Nilsson E."/>
            <person name="Simone D."/>
            <person name="Lopez-Fernandez M."/>
            <person name="Wu X."/>
            <person name="de Brujin I."/>
            <person name="Lundin D."/>
            <person name="Andersson A."/>
            <person name="Bertilsson S."/>
            <person name="Dopson M."/>
        </authorList>
    </citation>
    <scope>NUCLEOTIDE SEQUENCE</scope>
    <source>
        <strain evidence="1">MM415A01866</strain>
        <strain evidence="2">MM415B02635</strain>
    </source>
</reference>
<name>A0A6M3L395_9ZZZZ</name>
<dbReference type="AlphaFoldDB" id="A0A6M3L395"/>